<dbReference type="InterPro" id="IPR002545">
    <property type="entry name" value="CheW-lke_dom"/>
</dbReference>
<evidence type="ECO:0000259" key="5">
    <source>
        <dbReference type="PROSITE" id="PS50851"/>
    </source>
</evidence>
<dbReference type="InterPro" id="IPR036061">
    <property type="entry name" value="CheW-like_dom_sf"/>
</dbReference>
<evidence type="ECO:0000256" key="3">
    <source>
        <dbReference type="ARBA" id="ARBA00022490"/>
    </source>
</evidence>
<dbReference type="Proteomes" id="UP000525298">
    <property type="component" value="Unassembled WGS sequence"/>
</dbReference>
<comment type="subcellular location">
    <subcellularLocation>
        <location evidence="1">Cytoplasm</location>
    </subcellularLocation>
</comment>
<dbReference type="SUPFAM" id="SSF50341">
    <property type="entry name" value="CheW-like"/>
    <property type="match status" value="1"/>
</dbReference>
<dbReference type="RefSeq" id="WP_181551421.1">
    <property type="nucleotide sequence ID" value="NZ_JACDUS010000005.1"/>
</dbReference>
<dbReference type="GO" id="GO:0005829">
    <property type="term" value="C:cytosol"/>
    <property type="evidence" value="ECO:0007669"/>
    <property type="project" value="TreeGrafter"/>
</dbReference>
<keyword evidence="7" id="KW-1185">Reference proteome</keyword>
<dbReference type="Pfam" id="PF01584">
    <property type="entry name" value="CheW"/>
    <property type="match status" value="1"/>
</dbReference>
<evidence type="ECO:0000256" key="2">
    <source>
        <dbReference type="ARBA" id="ARBA00021483"/>
    </source>
</evidence>
<dbReference type="SMART" id="SM00260">
    <property type="entry name" value="CheW"/>
    <property type="match status" value="1"/>
</dbReference>
<dbReference type="FunFam" id="2.40.50.180:FF:000002">
    <property type="entry name" value="Chemotaxis protein CheW"/>
    <property type="match status" value="1"/>
</dbReference>
<gene>
    <name evidence="6" type="ORF">HNR65_002097</name>
</gene>
<reference evidence="6 7" key="1">
    <citation type="submission" date="2020-07" db="EMBL/GenBank/DDBJ databases">
        <title>Genomic Encyclopedia of Type Strains, Phase IV (KMG-IV): sequencing the most valuable type-strain genomes for metagenomic binning, comparative biology and taxonomic classification.</title>
        <authorList>
            <person name="Goeker M."/>
        </authorList>
    </citation>
    <scope>NUCLEOTIDE SEQUENCE [LARGE SCALE GENOMIC DNA]</scope>
    <source>
        <strain evidence="6 7">DSM 17721</strain>
    </source>
</reference>
<evidence type="ECO:0000256" key="1">
    <source>
        <dbReference type="ARBA" id="ARBA00004496"/>
    </source>
</evidence>
<keyword evidence="3" id="KW-0963">Cytoplasm</keyword>
<comment type="caution">
    <text evidence="6">The sequence shown here is derived from an EMBL/GenBank/DDBJ whole genome shotgun (WGS) entry which is preliminary data.</text>
</comment>
<evidence type="ECO:0000313" key="7">
    <source>
        <dbReference type="Proteomes" id="UP000525298"/>
    </source>
</evidence>
<evidence type="ECO:0000313" key="6">
    <source>
        <dbReference type="EMBL" id="MBA2881766.1"/>
    </source>
</evidence>
<sequence length="168" mass="18294">MNNQAAENAADMSELSGKYLTFHLGDEGYGLEILKVQEIIGMLEITKIPQTPNYVKGVINLRGKVIPVIDLRLKFGMPEQELTRKTCIIVVQVQKSDTALIIGIVVDEVSEVLNISGEQIEAAPSLGMQVNTHFILGMAKTESAVKILLDIDKVLSAEEMNALTRASG</sequence>
<organism evidence="6 7">
    <name type="scientific">Desulfosalsimonas propionicica</name>
    <dbReference type="NCBI Taxonomy" id="332175"/>
    <lineage>
        <taxon>Bacteria</taxon>
        <taxon>Pseudomonadati</taxon>
        <taxon>Thermodesulfobacteriota</taxon>
        <taxon>Desulfobacteria</taxon>
        <taxon>Desulfobacterales</taxon>
        <taxon>Desulfosalsimonadaceae</taxon>
        <taxon>Desulfosalsimonas</taxon>
    </lineage>
</organism>
<dbReference type="GO" id="GO:0007165">
    <property type="term" value="P:signal transduction"/>
    <property type="evidence" value="ECO:0007669"/>
    <property type="project" value="InterPro"/>
</dbReference>
<dbReference type="EMBL" id="JACDUS010000005">
    <property type="protein sequence ID" value="MBA2881766.1"/>
    <property type="molecule type" value="Genomic_DNA"/>
</dbReference>
<dbReference type="GO" id="GO:0006935">
    <property type="term" value="P:chemotaxis"/>
    <property type="evidence" value="ECO:0007669"/>
    <property type="project" value="UniProtKB-KW"/>
</dbReference>
<dbReference type="PANTHER" id="PTHR22617:SF41">
    <property type="entry name" value="CHEMOTAXIS SIGNAL TRANSDUCTION SYSTEM ADAPTOR PROTEIN CHEW"/>
    <property type="match status" value="1"/>
</dbReference>
<dbReference type="PANTHER" id="PTHR22617">
    <property type="entry name" value="CHEMOTAXIS SENSOR HISTIDINE KINASE-RELATED"/>
    <property type="match status" value="1"/>
</dbReference>
<name>A0A7W0HL55_9BACT</name>
<protein>
    <recommendedName>
        <fullName evidence="2">Chemotaxis protein CheW</fullName>
    </recommendedName>
</protein>
<feature type="domain" description="CheW-like" evidence="5">
    <location>
        <begin position="16"/>
        <end position="160"/>
    </location>
</feature>
<dbReference type="Gene3D" id="2.40.50.180">
    <property type="entry name" value="CheA-289, Domain 4"/>
    <property type="match status" value="1"/>
</dbReference>
<dbReference type="CDD" id="cd00732">
    <property type="entry name" value="CheW"/>
    <property type="match status" value="1"/>
</dbReference>
<evidence type="ECO:0000256" key="4">
    <source>
        <dbReference type="ARBA" id="ARBA00022500"/>
    </source>
</evidence>
<dbReference type="Gene3D" id="2.30.30.40">
    <property type="entry name" value="SH3 Domains"/>
    <property type="match status" value="1"/>
</dbReference>
<dbReference type="AlphaFoldDB" id="A0A7W0HL55"/>
<dbReference type="PROSITE" id="PS50851">
    <property type="entry name" value="CHEW"/>
    <property type="match status" value="1"/>
</dbReference>
<accession>A0A7W0HL55</accession>
<keyword evidence="4" id="KW-0145">Chemotaxis</keyword>
<dbReference type="InterPro" id="IPR039315">
    <property type="entry name" value="CheW"/>
</dbReference>
<proteinExistence type="predicted"/>